<dbReference type="PANTHER" id="PTHR22916">
    <property type="entry name" value="GLYCOSYLTRANSFERASE"/>
    <property type="match status" value="1"/>
</dbReference>
<name>A0A031WGB3_CLODI</name>
<dbReference type="PATRIC" id="fig|1496.1373.peg.786"/>
<evidence type="ECO:0000313" key="4">
    <source>
        <dbReference type="EMBL" id="CDS95664.1"/>
    </source>
</evidence>
<evidence type="ECO:0000313" key="11">
    <source>
        <dbReference type="Proteomes" id="UP000411588"/>
    </source>
</evidence>
<dbReference type="Proteomes" id="UP000372533">
    <property type="component" value="Unassembled WGS sequence"/>
</dbReference>
<evidence type="ECO:0000259" key="1">
    <source>
        <dbReference type="Pfam" id="PF00535"/>
    </source>
</evidence>
<dbReference type="KEGG" id="pdf:CD630DERM_27730"/>
<dbReference type="GeneID" id="66355180"/>
<dbReference type="InterPro" id="IPR029044">
    <property type="entry name" value="Nucleotide-diphossugar_trans"/>
</dbReference>
<dbReference type="EMBL" id="CAADAN010000002">
    <property type="protein sequence ID" value="VFD29682.1"/>
    <property type="molecule type" value="Genomic_DNA"/>
</dbReference>
<evidence type="ECO:0000313" key="2">
    <source>
        <dbReference type="EMBL" id="CDS88433.1"/>
    </source>
</evidence>
<dbReference type="RefSeq" id="WP_004454111.1">
    <property type="nucleotide sequence ID" value="NZ_AP031492.1"/>
</dbReference>
<dbReference type="AlphaFoldDB" id="A0A031WGB3"/>
<dbReference type="EMBL" id="LK932410">
    <property type="protein sequence ID" value="CDS89103.1"/>
    <property type="molecule type" value="Genomic_DNA"/>
</dbReference>
<reference evidence="5" key="4">
    <citation type="submission" date="2021-06" db="EMBL/GenBank/DDBJ databases">
        <authorList>
            <consortium name="NCBI Pathogen Detection Project"/>
        </authorList>
    </citation>
    <scope>NUCLEOTIDE SEQUENCE</scope>
    <source>
        <strain evidence="5">HN1000</strain>
    </source>
</reference>
<reference evidence="2" key="1">
    <citation type="submission" date="2014-07" db="EMBL/GenBank/DDBJ databases">
        <authorList>
            <person name="Monot Marc"/>
        </authorList>
    </citation>
    <scope>NUCLEOTIDE SEQUENCE</scope>
    <source>
        <strain evidence="4">7032989</strain>
        <strain evidence="3">7032994</strain>
    </source>
</reference>
<dbReference type="SUPFAM" id="SSF53448">
    <property type="entry name" value="Nucleotide-diphospho-sugar transferases"/>
    <property type="match status" value="1"/>
</dbReference>
<evidence type="ECO:0000313" key="6">
    <source>
        <dbReference type="EMBL" id="SJS43982.1"/>
    </source>
</evidence>
<dbReference type="EMBL" id="CAAJVP010000012">
    <property type="protein sequence ID" value="VHY12344.1"/>
    <property type="molecule type" value="Genomic_DNA"/>
</dbReference>
<dbReference type="EMBL" id="LK932523">
    <property type="protein sequence ID" value="CDS88433.1"/>
    <property type="molecule type" value="Genomic_DNA"/>
</dbReference>
<dbReference type="SMR" id="A0A031WGB3"/>
<evidence type="ECO:0000313" key="7">
    <source>
        <dbReference type="EMBL" id="VFD29682.1"/>
    </source>
</evidence>
<dbReference type="OMA" id="DFPIRYF"/>
<reference evidence="8 10" key="3">
    <citation type="submission" date="2019-04" db="EMBL/GenBank/DDBJ databases">
        <authorList>
            <consortium name="Pathogen Informatics"/>
        </authorList>
    </citation>
    <scope>NUCLEOTIDE SEQUENCE [LARGE SCALE GENOMIC DNA]</scope>
    <source>
        <strain evidence="11">clo34</strain>
        <strain evidence="7">Clo34</strain>
        <strain evidence="8">Tl291</strain>
        <strain evidence="10">tl291</strain>
        <strain evidence="6 9">VRECD0157</strain>
    </source>
</reference>
<feature type="domain" description="Glycosyltransferase 2-like" evidence="1">
    <location>
        <begin position="7"/>
        <end position="112"/>
    </location>
</feature>
<dbReference type="EMBL" id="DAEPXK010000014">
    <property type="protein sequence ID" value="HBH1542206.1"/>
    <property type="molecule type" value="Genomic_DNA"/>
</dbReference>
<dbReference type="Gene3D" id="3.90.550.10">
    <property type="entry name" value="Spore Coat Polysaccharide Biosynthesis Protein SpsA, Chain A"/>
    <property type="match status" value="1"/>
</dbReference>
<dbReference type="GO" id="GO:0050501">
    <property type="term" value="F:hyaluronan synthase activity"/>
    <property type="evidence" value="ECO:0007669"/>
    <property type="project" value="UniProtKB-EC"/>
</dbReference>
<dbReference type="PANTHER" id="PTHR22916:SF3">
    <property type="entry name" value="UDP-GLCNAC:BETAGAL BETA-1,3-N-ACETYLGLUCOSAMINYLTRANSFERASE-LIKE PROTEIN 1"/>
    <property type="match status" value="1"/>
</dbReference>
<evidence type="ECO:0000313" key="3">
    <source>
        <dbReference type="EMBL" id="CDS89103.1"/>
    </source>
</evidence>
<protein>
    <submittedName>
        <fullName evidence="7">Family 2 glycosyl transferase</fullName>
        <ecNumber evidence="6 7">2.4.1.212</ecNumber>
    </submittedName>
    <submittedName>
        <fullName evidence="5">Glycosyltransferase family 2 protein</fullName>
    </submittedName>
    <submittedName>
        <fullName evidence="6">Hyaluronan synthase</fullName>
    </submittedName>
    <submittedName>
        <fullName evidence="3">Putative beta-glycosyltransferase</fullName>
    </submittedName>
    <submittedName>
        <fullName evidence="2">Putative glycosyl transferase, family 2</fullName>
    </submittedName>
</protein>
<gene>
    <name evidence="7" type="primary">hyaD</name>
    <name evidence="6" type="synonym">hyaD_1</name>
    <name evidence="4" type="ORF">BN1095_20217</name>
    <name evidence="2" type="ORF">BN1096_690056</name>
    <name evidence="3" type="ORF">BN1097_700057</name>
    <name evidence="5" type="ORF">KRM00_001686</name>
    <name evidence="8" type="ORF">SAMEA1402366_02530</name>
    <name evidence="7" type="ORF">SAMEA1402399_00729</name>
    <name evidence="6" type="ORF">SAMEA3375112_02124</name>
</gene>
<dbReference type="EMBL" id="LK932849">
    <property type="protein sequence ID" value="CDS95664.1"/>
    <property type="molecule type" value="Genomic_DNA"/>
</dbReference>
<dbReference type="EMBL" id="FUPS01000006">
    <property type="protein sequence ID" value="SJS43982.1"/>
    <property type="molecule type" value="Genomic_DNA"/>
</dbReference>
<organism evidence="2">
    <name type="scientific">Clostridioides difficile</name>
    <name type="common">Peptoclostridium difficile</name>
    <dbReference type="NCBI Taxonomy" id="1496"/>
    <lineage>
        <taxon>Bacteria</taxon>
        <taxon>Bacillati</taxon>
        <taxon>Bacillota</taxon>
        <taxon>Clostridia</taxon>
        <taxon>Peptostreptococcales</taxon>
        <taxon>Peptostreptococcaceae</taxon>
        <taxon>Clostridioides</taxon>
    </lineage>
</organism>
<keyword evidence="6" id="KW-0328">Glycosyltransferase</keyword>
<evidence type="ECO:0000313" key="8">
    <source>
        <dbReference type="EMBL" id="VHY12344.1"/>
    </source>
</evidence>
<accession>A0A031WGB3</accession>
<reference evidence="5" key="2">
    <citation type="journal article" date="2018" name="Genome Biol.">
        <title>SKESA: strategic k-mer extension for scrupulous assemblies.</title>
        <authorList>
            <person name="Souvorov A."/>
            <person name="Agarwala R."/>
            <person name="Lipman D.J."/>
        </authorList>
    </citation>
    <scope>NUCLEOTIDE SEQUENCE</scope>
    <source>
        <strain evidence="5">HN1000</strain>
    </source>
</reference>
<proteinExistence type="predicted"/>
<evidence type="ECO:0000313" key="9">
    <source>
        <dbReference type="Proteomes" id="UP000189137"/>
    </source>
</evidence>
<dbReference type="Proteomes" id="UP000189137">
    <property type="component" value="Unassembled WGS sequence"/>
</dbReference>
<dbReference type="InterPro" id="IPR001173">
    <property type="entry name" value="Glyco_trans_2-like"/>
</dbReference>
<dbReference type="Proteomes" id="UP000878956">
    <property type="component" value="Unassembled WGS sequence"/>
</dbReference>
<evidence type="ECO:0000313" key="5">
    <source>
        <dbReference type="EMBL" id="HBH1542206.1"/>
    </source>
</evidence>
<dbReference type="Proteomes" id="UP000411588">
    <property type="component" value="Unassembled WGS sequence"/>
</dbReference>
<sequence length="302" mass="35294">MYKYKFTVFTPTYNRAHLLENLYNDLKAQTYDFNDFEWLIVDDGSSDSTKELVEKFISENKLNIRYIYKENGGKHTAINLGVKNADGELFFIVDSDDGLIKDSLEIANDEWDSLENKEGFSGVVGLCVYPSGDLIGTEMPEDKKICHFADLYFKYGVKGDKSIVFVTDELIKFPFPERKEVRFLPESVVWNEMSKYYKVICVNKPMIIRDYLDDGLTKNILSKNALRGRALEFLYLINQNTYPLSRYPYMWIKNYINLARYSLLSDSHYFGELRKVSDKLLYLALFPLGYYKYIGQRKLVSK</sequence>
<dbReference type="Pfam" id="PF00535">
    <property type="entry name" value="Glycos_transf_2"/>
    <property type="match status" value="1"/>
</dbReference>
<dbReference type="CDD" id="cd00761">
    <property type="entry name" value="Glyco_tranf_GTA_type"/>
    <property type="match status" value="1"/>
</dbReference>
<keyword evidence="2" id="KW-0808">Transferase</keyword>
<evidence type="ECO:0000313" key="10">
    <source>
        <dbReference type="Proteomes" id="UP000372533"/>
    </source>
</evidence>
<dbReference type="EC" id="2.4.1.212" evidence="6 7"/>